<dbReference type="SMART" id="SM00530">
    <property type="entry name" value="HTH_XRE"/>
    <property type="match status" value="1"/>
</dbReference>
<keyword evidence="1" id="KW-0238">DNA-binding</keyword>
<evidence type="ECO:0000256" key="1">
    <source>
        <dbReference type="ARBA" id="ARBA00023125"/>
    </source>
</evidence>
<sequence length="117" mass="13123">MHMEQIGERIRVARESRGWKQEQLARKVGIGRSTLSNIENGGQDTTTEVFFSLAKALKLNPIWLYSGTGPREQAAPEGEAYITAESLDDLAERLLARGPDEVCQLITLIIKKQAERR</sequence>
<dbReference type="InterPro" id="IPR001387">
    <property type="entry name" value="Cro/C1-type_HTH"/>
</dbReference>
<gene>
    <name evidence="3" type="ORF">CBW21_22095</name>
</gene>
<protein>
    <recommendedName>
        <fullName evidence="2">HTH cro/C1-type domain-containing protein</fullName>
    </recommendedName>
</protein>
<dbReference type="InterPro" id="IPR050807">
    <property type="entry name" value="TransReg_Diox_bact_type"/>
</dbReference>
<accession>A0A202B2I9</accession>
<comment type="caution">
    <text evidence="3">The sequence shown here is derived from an EMBL/GenBank/DDBJ whole genome shotgun (WGS) entry which is preliminary data.</text>
</comment>
<dbReference type="InterPro" id="IPR010982">
    <property type="entry name" value="Lambda_DNA-bd_dom_sf"/>
</dbReference>
<evidence type="ECO:0000313" key="3">
    <source>
        <dbReference type="EMBL" id="OVE45687.1"/>
    </source>
</evidence>
<dbReference type="GO" id="GO:0003700">
    <property type="term" value="F:DNA-binding transcription factor activity"/>
    <property type="evidence" value="ECO:0007669"/>
    <property type="project" value="TreeGrafter"/>
</dbReference>
<feature type="domain" description="HTH cro/C1-type" evidence="2">
    <location>
        <begin position="10"/>
        <end position="64"/>
    </location>
</feature>
<keyword evidence="4" id="KW-1185">Reference proteome</keyword>
<dbReference type="CDD" id="cd00093">
    <property type="entry name" value="HTH_XRE"/>
    <property type="match status" value="1"/>
</dbReference>
<proteinExistence type="predicted"/>
<dbReference type="Pfam" id="PF01381">
    <property type="entry name" value="HTH_3"/>
    <property type="match status" value="1"/>
</dbReference>
<reference evidence="3 4" key="1">
    <citation type="submission" date="2017-05" db="EMBL/GenBank/DDBJ databases">
        <title>Chromobacterium violaceum GHPS1 isolated from Hydrocarbon polluted soil in French Guiana display an awesome secondary metabolite arsenal and a battery of drug and heavy-metal-resistance and detoxification of xenobiotics proteins.</title>
        <authorList>
            <person name="Belbahri L."/>
        </authorList>
    </citation>
    <scope>NUCLEOTIDE SEQUENCE [LARGE SCALE GENOMIC DNA]</scope>
    <source>
        <strain evidence="3 4">GHPS1</strain>
    </source>
</reference>
<dbReference type="Gene3D" id="1.10.260.40">
    <property type="entry name" value="lambda repressor-like DNA-binding domains"/>
    <property type="match status" value="1"/>
</dbReference>
<dbReference type="PANTHER" id="PTHR46797">
    <property type="entry name" value="HTH-TYPE TRANSCRIPTIONAL REGULATOR"/>
    <property type="match status" value="1"/>
</dbReference>
<dbReference type="EMBL" id="NHOO01000030">
    <property type="protein sequence ID" value="OVE45687.1"/>
    <property type="molecule type" value="Genomic_DNA"/>
</dbReference>
<dbReference type="GO" id="GO:0005829">
    <property type="term" value="C:cytosol"/>
    <property type="evidence" value="ECO:0007669"/>
    <property type="project" value="TreeGrafter"/>
</dbReference>
<dbReference type="PROSITE" id="PS50943">
    <property type="entry name" value="HTH_CROC1"/>
    <property type="match status" value="1"/>
</dbReference>
<evidence type="ECO:0000259" key="2">
    <source>
        <dbReference type="PROSITE" id="PS50943"/>
    </source>
</evidence>
<name>A0A202B2I9_CHRVL</name>
<dbReference type="SUPFAM" id="SSF47413">
    <property type="entry name" value="lambda repressor-like DNA-binding domains"/>
    <property type="match status" value="1"/>
</dbReference>
<dbReference type="AlphaFoldDB" id="A0A202B2I9"/>
<dbReference type="GO" id="GO:0003677">
    <property type="term" value="F:DNA binding"/>
    <property type="evidence" value="ECO:0007669"/>
    <property type="project" value="UniProtKB-KW"/>
</dbReference>
<dbReference type="Proteomes" id="UP000196342">
    <property type="component" value="Unassembled WGS sequence"/>
</dbReference>
<dbReference type="PANTHER" id="PTHR46797:SF1">
    <property type="entry name" value="METHYLPHOSPHONATE SYNTHASE"/>
    <property type="match status" value="1"/>
</dbReference>
<organism evidence="3 4">
    <name type="scientific">Chromobacterium violaceum</name>
    <dbReference type="NCBI Taxonomy" id="536"/>
    <lineage>
        <taxon>Bacteria</taxon>
        <taxon>Pseudomonadati</taxon>
        <taxon>Pseudomonadota</taxon>
        <taxon>Betaproteobacteria</taxon>
        <taxon>Neisseriales</taxon>
        <taxon>Chromobacteriaceae</taxon>
        <taxon>Chromobacterium</taxon>
    </lineage>
</organism>
<evidence type="ECO:0000313" key="4">
    <source>
        <dbReference type="Proteomes" id="UP000196342"/>
    </source>
</evidence>